<sequence length="89" mass="9886">MSEKFKQAVAEYAKAEKRLEQVTGGVPIGYIPNPTEEQGQAFLDSANALARVFWEAGGDEQPTPPNPKKTTVRIVLPKRKEQVFRGQCL</sequence>
<dbReference type="AlphaFoldDB" id="A0A2H0KEC6"/>
<proteinExistence type="predicted"/>
<organism evidence="1 2">
    <name type="scientific">Candidatus Taylorbacteria bacterium CG11_big_fil_rev_8_21_14_0_20_46_11</name>
    <dbReference type="NCBI Taxonomy" id="1975025"/>
    <lineage>
        <taxon>Bacteria</taxon>
        <taxon>Candidatus Tayloriibacteriota</taxon>
    </lineage>
</organism>
<accession>A0A2H0KEC6</accession>
<dbReference type="Proteomes" id="UP000229342">
    <property type="component" value="Unassembled WGS sequence"/>
</dbReference>
<dbReference type="EMBL" id="PCVG01000017">
    <property type="protein sequence ID" value="PIQ68953.1"/>
    <property type="molecule type" value="Genomic_DNA"/>
</dbReference>
<protein>
    <submittedName>
        <fullName evidence="1">Uncharacterized protein</fullName>
    </submittedName>
</protein>
<evidence type="ECO:0000313" key="2">
    <source>
        <dbReference type="Proteomes" id="UP000229342"/>
    </source>
</evidence>
<name>A0A2H0KEC6_9BACT</name>
<evidence type="ECO:0000313" key="1">
    <source>
        <dbReference type="EMBL" id="PIQ68953.1"/>
    </source>
</evidence>
<gene>
    <name evidence="1" type="ORF">COV91_01345</name>
</gene>
<reference evidence="1 2" key="1">
    <citation type="submission" date="2017-09" db="EMBL/GenBank/DDBJ databases">
        <title>Depth-based differentiation of microbial function through sediment-hosted aquifers and enrichment of novel symbionts in the deep terrestrial subsurface.</title>
        <authorList>
            <person name="Probst A.J."/>
            <person name="Ladd B."/>
            <person name="Jarett J.K."/>
            <person name="Geller-Mcgrath D.E."/>
            <person name="Sieber C.M."/>
            <person name="Emerson J.B."/>
            <person name="Anantharaman K."/>
            <person name="Thomas B.C."/>
            <person name="Malmstrom R."/>
            <person name="Stieglmeier M."/>
            <person name="Klingl A."/>
            <person name="Woyke T."/>
            <person name="Ryan C.M."/>
            <person name="Banfield J.F."/>
        </authorList>
    </citation>
    <scope>NUCLEOTIDE SEQUENCE [LARGE SCALE GENOMIC DNA]</scope>
    <source>
        <strain evidence="1">CG11_big_fil_rev_8_21_14_0_20_46_11</strain>
    </source>
</reference>
<comment type="caution">
    <text evidence="1">The sequence shown here is derived from an EMBL/GenBank/DDBJ whole genome shotgun (WGS) entry which is preliminary data.</text>
</comment>